<dbReference type="GO" id="GO:0006879">
    <property type="term" value="P:intracellular iron ion homeostasis"/>
    <property type="evidence" value="ECO:0007669"/>
    <property type="project" value="UniProtKB-KW"/>
</dbReference>
<dbReference type="GO" id="GO:0046872">
    <property type="term" value="F:metal ion binding"/>
    <property type="evidence" value="ECO:0007669"/>
    <property type="project" value="UniProtKB-KW"/>
</dbReference>
<dbReference type="Gene3D" id="6.10.140.1960">
    <property type="match status" value="1"/>
</dbReference>
<dbReference type="Pfam" id="PF22277">
    <property type="entry name" value="EncFtn-like"/>
    <property type="match status" value="1"/>
</dbReference>
<evidence type="ECO:0000256" key="2">
    <source>
        <dbReference type="ARBA" id="ARBA00022723"/>
    </source>
</evidence>
<evidence type="ECO:0000313" key="5">
    <source>
        <dbReference type="Proteomes" id="UP000199470"/>
    </source>
</evidence>
<keyword evidence="1" id="KW-0409">Iron storage</keyword>
<accession>A0A1I4TLA5</accession>
<organism evidence="4 5">
    <name type="scientific">Rugamonas rubra</name>
    <dbReference type="NCBI Taxonomy" id="758825"/>
    <lineage>
        <taxon>Bacteria</taxon>
        <taxon>Pseudomonadati</taxon>
        <taxon>Pseudomonadota</taxon>
        <taxon>Betaproteobacteria</taxon>
        <taxon>Burkholderiales</taxon>
        <taxon>Oxalobacteraceae</taxon>
        <taxon>Telluria group</taxon>
        <taxon>Rugamonas</taxon>
    </lineage>
</organism>
<sequence>MSHQSLDDLDGELPAPTLDMHRALAALGGKLAELDQLNQRWELCTDPELRLLLGSLRNTTRQQIAMLLEWTRRRDAALDKEMKAALFKAGPIAAQYHYE</sequence>
<dbReference type="Proteomes" id="UP000199470">
    <property type="component" value="Unassembled WGS sequence"/>
</dbReference>
<keyword evidence="3" id="KW-0408">Iron</keyword>
<gene>
    <name evidence="4" type="ORF">SAMN02982985_05252</name>
</gene>
<evidence type="ECO:0000313" key="4">
    <source>
        <dbReference type="EMBL" id="SFM77499.1"/>
    </source>
</evidence>
<dbReference type="RefSeq" id="WP_093390680.1">
    <property type="nucleotide sequence ID" value="NZ_FOTW01000032.1"/>
</dbReference>
<evidence type="ECO:0000256" key="3">
    <source>
        <dbReference type="ARBA" id="ARBA00023004"/>
    </source>
</evidence>
<protein>
    <submittedName>
        <fullName evidence="4">Uncharacterized protein</fullName>
    </submittedName>
</protein>
<dbReference type="OrthoDB" id="9796238at2"/>
<dbReference type="InterPro" id="IPR054581">
    <property type="entry name" value="EncFtn-like"/>
</dbReference>
<proteinExistence type="predicted"/>
<evidence type="ECO:0000256" key="1">
    <source>
        <dbReference type="ARBA" id="ARBA00022434"/>
    </source>
</evidence>
<dbReference type="AlphaFoldDB" id="A0A1I4TLA5"/>
<dbReference type="EMBL" id="FOTW01000032">
    <property type="protein sequence ID" value="SFM77499.1"/>
    <property type="molecule type" value="Genomic_DNA"/>
</dbReference>
<reference evidence="4 5" key="1">
    <citation type="submission" date="2016-10" db="EMBL/GenBank/DDBJ databases">
        <authorList>
            <person name="de Groot N.N."/>
        </authorList>
    </citation>
    <scope>NUCLEOTIDE SEQUENCE [LARGE SCALE GENOMIC DNA]</scope>
    <source>
        <strain evidence="4 5">ATCC 43154</strain>
    </source>
</reference>
<name>A0A1I4TLA5_9BURK</name>
<keyword evidence="5" id="KW-1185">Reference proteome</keyword>
<keyword evidence="2" id="KW-0479">Metal-binding</keyword>